<proteinExistence type="predicted"/>
<dbReference type="InterPro" id="IPR041633">
    <property type="entry name" value="Polbeta"/>
</dbReference>
<dbReference type="NCBIfam" id="NF047752">
    <property type="entry name" value="MntA_antitoxin"/>
    <property type="match status" value="1"/>
</dbReference>
<evidence type="ECO:0000313" key="3">
    <source>
        <dbReference type="Proteomes" id="UP000007239"/>
    </source>
</evidence>
<dbReference type="HOGENOM" id="CLU_130257_1_4_9"/>
<dbReference type="AlphaFoldDB" id="F6BJJ0"/>
<organism evidence="2 3">
    <name type="scientific">Thermoanaerobacterium xylanolyticum (strain ATCC 49914 / DSM 7097 / LX-11)</name>
    <dbReference type="NCBI Taxonomy" id="858215"/>
    <lineage>
        <taxon>Bacteria</taxon>
        <taxon>Bacillati</taxon>
        <taxon>Bacillota</taxon>
        <taxon>Clostridia</taxon>
        <taxon>Thermoanaerobacterales</taxon>
        <taxon>Thermoanaerobacteraceae</taxon>
        <taxon>Thermoanaerobacterium</taxon>
    </lineage>
</organism>
<dbReference type="InterPro" id="IPR043519">
    <property type="entry name" value="NT_sf"/>
</dbReference>
<protein>
    <submittedName>
        <fullName evidence="2">DNA polymerase beta domain protein region</fullName>
    </submittedName>
</protein>
<dbReference type="Gene3D" id="3.30.460.10">
    <property type="entry name" value="Beta Polymerase, domain 2"/>
    <property type="match status" value="1"/>
</dbReference>
<dbReference type="STRING" id="858215.Thexy_1917"/>
<dbReference type="SUPFAM" id="SSF81301">
    <property type="entry name" value="Nucleotidyltransferase"/>
    <property type="match status" value="1"/>
</dbReference>
<dbReference type="PANTHER" id="PTHR43852">
    <property type="entry name" value="NUCLEOTIDYLTRANSFERASE"/>
    <property type="match status" value="1"/>
</dbReference>
<dbReference type="EMBL" id="CP002739">
    <property type="protein sequence ID" value="AEF17936.1"/>
    <property type="molecule type" value="Genomic_DNA"/>
</dbReference>
<sequence length="160" mass="18895">MDLKFRILRMILPIGSVSLDKIDKKLLFDNNDEIEAIAKKFNLKLLILFGSYAKGLNHENSDIDLAFESYKALSYDEEMKLLLNLSLYFRTEKVDLVNIKKADPLLLYQIAKYGRPLYGSTNDFVEFKCYASFRYADTQFLREQRRQYLRKEIDKLLRGE</sequence>
<evidence type="ECO:0000259" key="1">
    <source>
        <dbReference type="Pfam" id="PF18765"/>
    </source>
</evidence>
<evidence type="ECO:0000313" key="2">
    <source>
        <dbReference type="EMBL" id="AEF17936.1"/>
    </source>
</evidence>
<feature type="domain" description="Polymerase beta nucleotidyltransferase" evidence="1">
    <location>
        <begin position="34"/>
        <end position="120"/>
    </location>
</feature>
<dbReference type="CDD" id="cd05403">
    <property type="entry name" value="NT_KNTase_like"/>
    <property type="match status" value="1"/>
</dbReference>
<name>F6BJJ0_THEXL</name>
<reference evidence="2" key="1">
    <citation type="submission" date="2011-05" db="EMBL/GenBank/DDBJ databases">
        <title>Complete sequence of Thermoanaerobacterium xylanolyticum LX-11.</title>
        <authorList>
            <consortium name="US DOE Joint Genome Institute"/>
            <person name="Lucas S."/>
            <person name="Han J."/>
            <person name="Lapidus A."/>
            <person name="Cheng J.-F."/>
            <person name="Goodwin L."/>
            <person name="Pitluck S."/>
            <person name="Peters L."/>
            <person name="Mikhailova N."/>
            <person name="Lu M."/>
            <person name="Han C."/>
            <person name="Tapia R."/>
            <person name="Land M."/>
            <person name="Hauser L."/>
            <person name="Kyrpides N."/>
            <person name="Ivanova N."/>
            <person name="Pagani I."/>
            <person name="Hemme C."/>
            <person name="Woyke T."/>
        </authorList>
    </citation>
    <scope>NUCLEOTIDE SEQUENCE</scope>
    <source>
        <strain evidence="2">LX-11</strain>
    </source>
</reference>
<dbReference type="eggNOG" id="COG1669">
    <property type="taxonomic scope" value="Bacteria"/>
</dbReference>
<dbReference type="Proteomes" id="UP000007239">
    <property type="component" value="Chromosome"/>
</dbReference>
<dbReference type="PANTHER" id="PTHR43852:SF3">
    <property type="entry name" value="NUCLEOTIDYLTRANSFERASE"/>
    <property type="match status" value="1"/>
</dbReference>
<dbReference type="InterPro" id="IPR052930">
    <property type="entry name" value="TA_antitoxin_MntA"/>
</dbReference>
<gene>
    <name evidence="2" type="ordered locus">Thexy_1917</name>
</gene>
<accession>F6BJJ0</accession>
<keyword evidence="3" id="KW-1185">Reference proteome</keyword>
<dbReference type="Pfam" id="PF18765">
    <property type="entry name" value="Polbeta"/>
    <property type="match status" value="1"/>
</dbReference>
<dbReference type="KEGG" id="txy:Thexy_1917"/>